<dbReference type="Proteomes" id="UP000319210">
    <property type="component" value="Unassembled WGS sequence"/>
</dbReference>
<evidence type="ECO:0000313" key="1">
    <source>
        <dbReference type="EMBL" id="GEB52108.1"/>
    </source>
</evidence>
<evidence type="ECO:0008006" key="3">
    <source>
        <dbReference type="Google" id="ProtNLM"/>
    </source>
</evidence>
<protein>
    <recommendedName>
        <fullName evidence="3">Rpn family recombination-promoting nuclease/putative transposase</fullName>
    </recommendedName>
</protein>
<organism evidence="1 2">
    <name type="scientific">Streptomyces cacaoi</name>
    <dbReference type="NCBI Taxonomy" id="1898"/>
    <lineage>
        <taxon>Bacteria</taxon>
        <taxon>Bacillati</taxon>
        <taxon>Actinomycetota</taxon>
        <taxon>Actinomycetes</taxon>
        <taxon>Kitasatosporales</taxon>
        <taxon>Streptomycetaceae</taxon>
        <taxon>Streptomyces</taxon>
    </lineage>
</organism>
<dbReference type="PANTHER" id="PTHR34613:SF1">
    <property type="entry name" value="SLL6017 PROTEIN"/>
    <property type="match status" value="1"/>
</dbReference>
<gene>
    <name evidence="1" type="ORF">SCA03_46590</name>
</gene>
<evidence type="ECO:0000313" key="2">
    <source>
        <dbReference type="Proteomes" id="UP000319210"/>
    </source>
</evidence>
<dbReference type="PANTHER" id="PTHR34613">
    <property type="entry name" value="SLL0800 PROTEIN"/>
    <property type="match status" value="1"/>
</dbReference>
<reference evidence="1 2" key="1">
    <citation type="submission" date="2019-06" db="EMBL/GenBank/DDBJ databases">
        <title>Whole genome shotgun sequence of Streptomyces cacaoi subsp. cacaoi NBRC 12748.</title>
        <authorList>
            <person name="Hosoyama A."/>
            <person name="Uohara A."/>
            <person name="Ohji S."/>
            <person name="Ichikawa N."/>
        </authorList>
    </citation>
    <scope>NUCLEOTIDE SEQUENCE [LARGE SCALE GENOMIC DNA]</scope>
    <source>
        <strain evidence="1 2">NBRC 12748</strain>
    </source>
</reference>
<proteinExistence type="predicted"/>
<sequence>MVNSPHEAHHRAFQELPGLFASAFRLLGLPAPGRARVDVLNCDLTEIRPVERRVDTLLRLSCADTTYLLIVEAQTRKDPDKALSWGYYLGFLANKYPREQPVLLVVCRDSRTARWAAGPFRIGHPDQPNMHITPFVLGPDNVPVITDIERASADLPLAVFSALTHSDDPRIGEILDVLATALKTSDNPERVTVCADITASGLADSPAGELWRELMAAGLFELRGFVAEGLREEGREKGREEGREEGLAAGLEKGLEKGLGRGRFEGRLMCLFQLCEARGITLSEEQRARISACKDSGLITRWFHRAATVETAEEMLAGEGVPARPDDTVR</sequence>
<name>A0A4Y3R5U2_STRCI</name>
<accession>A0A4Y3R5U2</accession>
<dbReference type="RefSeq" id="WP_086818220.1">
    <property type="nucleotide sequence ID" value="NZ_BJMM01000027.1"/>
</dbReference>
<dbReference type="EMBL" id="BJMM01000027">
    <property type="protein sequence ID" value="GEB52108.1"/>
    <property type="molecule type" value="Genomic_DNA"/>
</dbReference>
<keyword evidence="2" id="KW-1185">Reference proteome</keyword>
<dbReference type="OrthoDB" id="4533444at2"/>
<dbReference type="AlphaFoldDB" id="A0A4Y3R5U2"/>
<comment type="caution">
    <text evidence="1">The sequence shown here is derived from an EMBL/GenBank/DDBJ whole genome shotgun (WGS) entry which is preliminary data.</text>
</comment>